<feature type="domain" description="Glycosyl transferase family 28 C-terminal" evidence="8">
    <location>
        <begin position="400"/>
        <end position="505"/>
    </location>
</feature>
<dbReference type="AlphaFoldDB" id="A0A9W7ET86"/>
<evidence type="ECO:0000256" key="3">
    <source>
        <dbReference type="ARBA" id="ARBA00022676"/>
    </source>
</evidence>
<dbReference type="Pfam" id="PF06925">
    <property type="entry name" value="MGDG_synth"/>
    <property type="match status" value="1"/>
</dbReference>
<evidence type="ECO:0000256" key="6">
    <source>
        <dbReference type="SAM" id="MobiDB-lite"/>
    </source>
</evidence>
<dbReference type="InterPro" id="IPR050519">
    <property type="entry name" value="Glycosyltransf_28_UgtP"/>
</dbReference>
<reference evidence="11" key="1">
    <citation type="journal article" date="2023" name="Commun. Biol.">
        <title>Genome analysis of Parmales, the sister group of diatoms, reveals the evolutionary specialization of diatoms from phago-mixotrophs to photoautotrophs.</title>
        <authorList>
            <person name="Ban H."/>
            <person name="Sato S."/>
            <person name="Yoshikawa S."/>
            <person name="Yamada K."/>
            <person name="Nakamura Y."/>
            <person name="Ichinomiya M."/>
            <person name="Sato N."/>
            <person name="Blanc-Mathieu R."/>
            <person name="Endo H."/>
            <person name="Kuwata A."/>
            <person name="Ogata H."/>
        </authorList>
    </citation>
    <scope>NUCLEOTIDE SEQUENCE [LARGE SCALE GENOMIC DNA]</scope>
    <source>
        <strain evidence="11">NIES 3701</strain>
    </source>
</reference>
<dbReference type="InterPro" id="IPR009695">
    <property type="entry name" value="Diacylglyc_glucosyltr_N"/>
</dbReference>
<dbReference type="EMBL" id="BRXY01000392">
    <property type="protein sequence ID" value="GMH91909.1"/>
    <property type="molecule type" value="Genomic_DNA"/>
</dbReference>
<comment type="similarity">
    <text evidence="1">Belongs to the glycosyltransferase 28 family.</text>
</comment>
<evidence type="ECO:0000313" key="10">
    <source>
        <dbReference type="EMBL" id="GMH91909.1"/>
    </source>
</evidence>
<feature type="transmembrane region" description="Helical" evidence="7">
    <location>
        <begin position="6"/>
        <end position="24"/>
    </location>
</feature>
<protein>
    <recommendedName>
        <fullName evidence="2">monogalactosyldiacylglycerol synthase</fullName>
        <ecNumber evidence="2">2.4.1.46</ecNumber>
    </recommendedName>
</protein>
<keyword evidence="7" id="KW-0812">Transmembrane</keyword>
<keyword evidence="7" id="KW-0472">Membrane</keyword>
<dbReference type="InterPro" id="IPR007235">
    <property type="entry name" value="Glyco_trans_28_C"/>
</dbReference>
<dbReference type="GO" id="GO:0046509">
    <property type="term" value="F:1,2-diacylglycerol 3-beta-galactosyltransferase activity"/>
    <property type="evidence" value="ECO:0007669"/>
    <property type="project" value="UniProtKB-EC"/>
</dbReference>
<feature type="region of interest" description="Disordered" evidence="6">
    <location>
        <begin position="316"/>
        <end position="336"/>
    </location>
</feature>
<dbReference type="Proteomes" id="UP001165085">
    <property type="component" value="Unassembled WGS sequence"/>
</dbReference>
<evidence type="ECO:0000256" key="5">
    <source>
        <dbReference type="ARBA" id="ARBA00046299"/>
    </source>
</evidence>
<dbReference type="GO" id="GO:0031969">
    <property type="term" value="C:chloroplast membrane"/>
    <property type="evidence" value="ECO:0007669"/>
    <property type="project" value="UniProtKB-SubCell"/>
</dbReference>
<evidence type="ECO:0000259" key="8">
    <source>
        <dbReference type="Pfam" id="PF04101"/>
    </source>
</evidence>
<dbReference type="GO" id="GO:0009247">
    <property type="term" value="P:glycolipid biosynthetic process"/>
    <property type="evidence" value="ECO:0007669"/>
    <property type="project" value="InterPro"/>
</dbReference>
<evidence type="ECO:0000313" key="11">
    <source>
        <dbReference type="Proteomes" id="UP001165085"/>
    </source>
</evidence>
<dbReference type="Pfam" id="PF04101">
    <property type="entry name" value="Glyco_tran_28_C"/>
    <property type="match status" value="1"/>
</dbReference>
<keyword evidence="11" id="KW-1185">Reference proteome</keyword>
<dbReference type="EC" id="2.4.1.46" evidence="2"/>
<accession>A0A9W7ET86</accession>
<name>A0A9W7ET86_9STRA</name>
<feature type="domain" description="Diacylglycerol glucosyltransferase N-terminal" evidence="9">
    <location>
        <begin position="149"/>
        <end position="303"/>
    </location>
</feature>
<dbReference type="PANTHER" id="PTHR43025">
    <property type="entry name" value="MONOGALACTOSYLDIACYLGLYCEROL SYNTHASE"/>
    <property type="match status" value="1"/>
</dbReference>
<keyword evidence="7" id="KW-1133">Transmembrane helix</keyword>
<dbReference type="SUPFAM" id="SSF53756">
    <property type="entry name" value="UDP-Glycosyltransferase/glycogen phosphorylase"/>
    <property type="match status" value="1"/>
</dbReference>
<feature type="transmembrane region" description="Helical" evidence="7">
    <location>
        <begin position="36"/>
        <end position="56"/>
    </location>
</feature>
<evidence type="ECO:0000256" key="1">
    <source>
        <dbReference type="ARBA" id="ARBA00006962"/>
    </source>
</evidence>
<evidence type="ECO:0000256" key="2">
    <source>
        <dbReference type="ARBA" id="ARBA00012615"/>
    </source>
</evidence>
<feature type="transmembrane region" description="Helical" evidence="7">
    <location>
        <begin position="76"/>
        <end position="99"/>
    </location>
</feature>
<keyword evidence="3" id="KW-0328">Glycosyltransferase</keyword>
<feature type="compositionally biased region" description="Basic residues" evidence="6">
    <location>
        <begin position="318"/>
        <end position="332"/>
    </location>
</feature>
<evidence type="ECO:0000256" key="7">
    <source>
        <dbReference type="SAM" id="Phobius"/>
    </source>
</evidence>
<keyword evidence="4" id="KW-0808">Transferase</keyword>
<organism evidence="10 11">
    <name type="scientific">Triparma strigata</name>
    <dbReference type="NCBI Taxonomy" id="1606541"/>
    <lineage>
        <taxon>Eukaryota</taxon>
        <taxon>Sar</taxon>
        <taxon>Stramenopiles</taxon>
        <taxon>Ochrophyta</taxon>
        <taxon>Bolidophyceae</taxon>
        <taxon>Parmales</taxon>
        <taxon>Triparmaceae</taxon>
        <taxon>Triparma</taxon>
    </lineage>
</organism>
<dbReference type="OrthoDB" id="197763at2759"/>
<gene>
    <name evidence="10" type="ORF">TrST_g2637</name>
</gene>
<dbReference type="Gene3D" id="3.40.50.2000">
    <property type="entry name" value="Glycogen Phosphorylase B"/>
    <property type="match status" value="1"/>
</dbReference>
<comment type="subcellular location">
    <subcellularLocation>
        <location evidence="5">Plastid</location>
        <location evidence="5">Chloroplast membrane</location>
    </subcellularLocation>
</comment>
<sequence length="541" mass="59378">MRRIPPLIPPVLLFLIITASLLVLDDEQEHPTVLTFKKPLINTIMTAFATLLIGAAHDDNPTGYYSLVAIAQSYCFYSASSILVHLLSSILIFFAIQMYRATAAGIQLRRWRSEIRNAETSSVQLSTDPKQERKQKRIMILYANVGSGHKSAANAVAAALTLRGGDDSEDIVVQKIDLMDLASPAFRYVMQTMFQKLTQSLLGQHTLGYLYDMGDGGNEKSPLQRAMEDAAGLNIVKEIARFKPDTIVCTHFLPAQLVASIKRASKILGDSIRLGLVITDLDLQSMWVQPGAVDVYYLPRDDSAIVLRDYESRAEEKRKKRDEKRKENRKSKLTSQSKVVVSGIPIAPRFTEAVGKKAQKDLKAGFDMFNLKQEDPRPVVVVMSGGVGIEEVYKLCLSAKTACQFVVVMGRQADVREVLDAVKIPSRHSVELVGFCKEMPTLLSVCDMMVGKCGGLTAAENAALGVPLLILSPIPGQEQRNADVLLETGGCLKINDLPLIPSRLDYVLGGGGGKIDEMRRGMEKLAKPLSAFTVADDILRG</sequence>
<evidence type="ECO:0000259" key="9">
    <source>
        <dbReference type="Pfam" id="PF06925"/>
    </source>
</evidence>
<dbReference type="PANTHER" id="PTHR43025:SF3">
    <property type="entry name" value="MONOGALACTOSYLDIACYLGLYCEROL SYNTHASE 1, CHLOROPLASTIC"/>
    <property type="match status" value="1"/>
</dbReference>
<proteinExistence type="inferred from homology"/>
<comment type="caution">
    <text evidence="10">The sequence shown here is derived from an EMBL/GenBank/DDBJ whole genome shotgun (WGS) entry which is preliminary data.</text>
</comment>
<evidence type="ECO:0000256" key="4">
    <source>
        <dbReference type="ARBA" id="ARBA00022679"/>
    </source>
</evidence>